<accession>A0A3B0JRT2</accession>
<keyword evidence="7 8" id="KW-0807">Transducer</keyword>
<feature type="transmembrane region" description="Helical" evidence="8">
    <location>
        <begin position="149"/>
        <end position="166"/>
    </location>
</feature>
<evidence type="ECO:0000256" key="6">
    <source>
        <dbReference type="ARBA" id="ARBA00023170"/>
    </source>
</evidence>
<feature type="transmembrane region" description="Helical" evidence="8">
    <location>
        <begin position="259"/>
        <end position="281"/>
    </location>
</feature>
<feature type="transmembrane region" description="Helical" evidence="8">
    <location>
        <begin position="301"/>
        <end position="321"/>
    </location>
</feature>
<dbReference type="InterPro" id="IPR013604">
    <property type="entry name" value="7TM_chemorcpt"/>
</dbReference>
<feature type="transmembrane region" description="Helical" evidence="8">
    <location>
        <begin position="80"/>
        <end position="101"/>
    </location>
</feature>
<reference evidence="10" key="1">
    <citation type="submission" date="2018-01" db="EMBL/GenBank/DDBJ databases">
        <authorList>
            <person name="Alioto T."/>
            <person name="Alioto T."/>
        </authorList>
    </citation>
    <scope>NUCLEOTIDE SEQUENCE [LARGE SCALE GENOMIC DNA]</scope>
</reference>
<dbReference type="GO" id="GO:0033041">
    <property type="term" value="F:sweet taste receptor activity"/>
    <property type="evidence" value="ECO:0007669"/>
    <property type="project" value="TreeGrafter"/>
</dbReference>
<keyword evidence="6 8" id="KW-0675">Receptor</keyword>
<evidence type="ECO:0000256" key="7">
    <source>
        <dbReference type="ARBA" id="ARBA00023224"/>
    </source>
</evidence>
<keyword evidence="3 8" id="KW-0812">Transmembrane</keyword>
<dbReference type="GO" id="GO:0005886">
    <property type="term" value="C:plasma membrane"/>
    <property type="evidence" value="ECO:0007669"/>
    <property type="project" value="UniProtKB-SubCell"/>
</dbReference>
<evidence type="ECO:0000256" key="4">
    <source>
        <dbReference type="ARBA" id="ARBA00022989"/>
    </source>
</evidence>
<evidence type="ECO:0000256" key="1">
    <source>
        <dbReference type="ARBA" id="ARBA00004651"/>
    </source>
</evidence>
<dbReference type="AlphaFoldDB" id="A0A3B0JRT2"/>
<keyword evidence="2 8" id="KW-1003">Cell membrane</keyword>
<dbReference type="GO" id="GO:0030424">
    <property type="term" value="C:axon"/>
    <property type="evidence" value="ECO:0007669"/>
    <property type="project" value="TreeGrafter"/>
</dbReference>
<keyword evidence="4 8" id="KW-1133">Transmembrane helix</keyword>
<dbReference type="Proteomes" id="UP000268350">
    <property type="component" value="Unassembled WGS sequence"/>
</dbReference>
<evidence type="ECO:0000256" key="8">
    <source>
        <dbReference type="RuleBase" id="RU363108"/>
    </source>
</evidence>
<dbReference type="EMBL" id="OUUW01000001">
    <property type="protein sequence ID" value="SPP75391.1"/>
    <property type="molecule type" value="Genomic_DNA"/>
</dbReference>
<name>A0A3B0JRT2_DROGU</name>
<dbReference type="PANTHER" id="PTHR21143">
    <property type="entry name" value="INVERTEBRATE GUSTATORY RECEPTOR"/>
    <property type="match status" value="1"/>
</dbReference>
<evidence type="ECO:0000313" key="9">
    <source>
        <dbReference type="EMBL" id="SPP75391.1"/>
    </source>
</evidence>
<keyword evidence="10" id="KW-1185">Reference proteome</keyword>
<dbReference type="GO" id="GO:0030425">
    <property type="term" value="C:dendrite"/>
    <property type="evidence" value="ECO:0007669"/>
    <property type="project" value="TreeGrafter"/>
</dbReference>
<evidence type="ECO:0000256" key="2">
    <source>
        <dbReference type="ARBA" id="ARBA00022475"/>
    </source>
</evidence>
<evidence type="ECO:0000256" key="5">
    <source>
        <dbReference type="ARBA" id="ARBA00023136"/>
    </source>
</evidence>
<comment type="function">
    <text evidence="8">Gustatory receptor which mediates acceptance or avoidance behavior, depending on its substrates.</text>
</comment>
<comment type="similarity">
    <text evidence="8">Belongs to the insect chemoreceptor superfamily. Gustatory receptor (GR) family.</text>
</comment>
<dbReference type="OMA" id="VVISHYW"/>
<gene>
    <name evidence="9" type="ORF">DGUA_6G003192</name>
</gene>
<dbReference type="PANTHER" id="PTHR21143:SF131">
    <property type="entry name" value="GUSTATORY AND ODORANT RECEPTOR 63A-RELATED"/>
    <property type="match status" value="1"/>
</dbReference>
<protein>
    <recommendedName>
        <fullName evidence="8">Gustatory receptor</fullName>
    </recommendedName>
</protein>
<comment type="subcellular location">
    <subcellularLocation>
        <location evidence="1 8">Cell membrane</location>
        <topology evidence="1 8">Multi-pass membrane protein</topology>
    </subcellularLocation>
</comment>
<feature type="transmembrane region" description="Helical" evidence="8">
    <location>
        <begin position="43"/>
        <end position="60"/>
    </location>
</feature>
<dbReference type="GO" id="GO:0007165">
    <property type="term" value="P:signal transduction"/>
    <property type="evidence" value="ECO:0007669"/>
    <property type="project" value="UniProtKB-KW"/>
</dbReference>
<proteinExistence type="inferred from homology"/>
<dbReference type="Pfam" id="PF08395">
    <property type="entry name" value="7tm_7"/>
    <property type="match status" value="1"/>
</dbReference>
<organism evidence="9 10">
    <name type="scientific">Drosophila guanche</name>
    <name type="common">Fruit fly</name>
    <dbReference type="NCBI Taxonomy" id="7266"/>
    <lineage>
        <taxon>Eukaryota</taxon>
        <taxon>Metazoa</taxon>
        <taxon>Ecdysozoa</taxon>
        <taxon>Arthropoda</taxon>
        <taxon>Hexapoda</taxon>
        <taxon>Insecta</taxon>
        <taxon>Pterygota</taxon>
        <taxon>Neoptera</taxon>
        <taxon>Endopterygota</taxon>
        <taxon>Diptera</taxon>
        <taxon>Brachycera</taxon>
        <taxon>Muscomorpha</taxon>
        <taxon>Ephydroidea</taxon>
        <taxon>Drosophilidae</taxon>
        <taxon>Drosophila</taxon>
        <taxon>Sophophora</taxon>
    </lineage>
</organism>
<sequence length="399" mass="46456">MSLSLLLKTFHGYGLGMGLLPAPLRLDLDCIQFSKRSHQRRCYLAYTACLNVLLIVLLPFTFPEFMYDESYMSDRLLLQWAWNLTNVTRIMAMLSCGYLTWTKRKPLLQLGERLARHCRRCRRLESGALRASCYIALQRRIRGLLRQQLFVLNLSTVSATLLLMRIDTDSQFSNLTMVVVHMMQYVYVVIMMTVLYVICLLLYWQMERVNLALKDLCSRLHHEERNALLLSASLARHTLQTLEHLFQLHCEGKRLMRSLFSIFDVTIAFLMLKMFVTNVNLMYHAVQFGNDSVATSGVTKLWGESVILSHYWTAVLLMNLVDDLTRRNGLETGEILRQFSDLELVKRDFQLELERFSDHLRCHSTAYKCCGLFVFNKPASMIYFFSALVNVLVLCQFDF</sequence>
<evidence type="ECO:0000256" key="3">
    <source>
        <dbReference type="ARBA" id="ARBA00022692"/>
    </source>
</evidence>
<dbReference type="OrthoDB" id="7935856at2759"/>
<feature type="transmembrane region" description="Helical" evidence="8">
    <location>
        <begin position="186"/>
        <end position="204"/>
    </location>
</feature>
<keyword evidence="5 8" id="KW-0472">Membrane</keyword>
<evidence type="ECO:0000313" key="10">
    <source>
        <dbReference type="Proteomes" id="UP000268350"/>
    </source>
</evidence>
<comment type="caution">
    <text evidence="8">Lacks conserved residue(s) required for the propagation of feature annotation.</text>
</comment>
<dbReference type="GO" id="GO:0043025">
    <property type="term" value="C:neuronal cell body"/>
    <property type="evidence" value="ECO:0007669"/>
    <property type="project" value="TreeGrafter"/>
</dbReference>